<reference evidence="2" key="1">
    <citation type="submission" date="2017-05" db="UniProtKB">
        <authorList>
            <consortium name="EnsemblMetazoa"/>
        </authorList>
    </citation>
    <scope>IDENTIFICATION</scope>
</reference>
<feature type="compositionally biased region" description="Polar residues" evidence="1">
    <location>
        <begin position="242"/>
        <end position="257"/>
    </location>
</feature>
<feature type="region of interest" description="Disordered" evidence="1">
    <location>
        <begin position="516"/>
        <end position="541"/>
    </location>
</feature>
<feature type="region of interest" description="Disordered" evidence="1">
    <location>
        <begin position="219"/>
        <end position="257"/>
    </location>
</feature>
<dbReference type="InParanoid" id="A0A1X7UI21"/>
<dbReference type="EnsemblMetazoa" id="Aqu2.1.27108_001">
    <property type="protein sequence ID" value="Aqu2.1.27108_001"/>
    <property type="gene ID" value="Aqu2.1.27108"/>
</dbReference>
<feature type="region of interest" description="Disordered" evidence="1">
    <location>
        <begin position="28"/>
        <end position="69"/>
    </location>
</feature>
<feature type="compositionally biased region" description="Polar residues" evidence="1">
    <location>
        <begin position="412"/>
        <end position="433"/>
    </location>
</feature>
<feature type="compositionally biased region" description="Basic and acidic residues" evidence="1">
    <location>
        <begin position="290"/>
        <end position="302"/>
    </location>
</feature>
<name>A0A1X7UI21_AMPQE</name>
<accession>A0A1X7UI21</accession>
<evidence type="ECO:0000313" key="2">
    <source>
        <dbReference type="EnsemblMetazoa" id="Aqu2.1.27108_001"/>
    </source>
</evidence>
<proteinExistence type="predicted"/>
<protein>
    <submittedName>
        <fullName evidence="2">Uncharacterized protein</fullName>
    </submittedName>
</protein>
<sequence>MMMLSMVEVSPKRRYQVRQVSEPVRLITGSHWSNSPSPPARRPPRDNPRPLSTLYDARTASPEVLEDDKPVPLGLTRKLSNSAPDLVTANEAERLRAVYVAGGEGKRGNRCTQVIGVEDDDEELGEGVYSKLNHYKIGGVASERRKLEELRCSPDSQYSSLNVIQDRSSDTSPINDYSYIDIDIIGDKTDGTTSSTTSPKSSQEMSGHHYFVLEIPEDHEEEPNVEKEVTRRAEEKGRIQPKATSHASSAKTTRAGNQINSYAEVNLGKIKPSAKHQKKLQQPIRSQVAEYERPFKATETPKRPRGYKPMPVQTRMTERAGSPLVHDDNLYSEVYLPREEKVVAQQQQRRPFSPLPPLPTSSPVRSFPMSPRTSPPKMLPSSPRLSPSPPLISPKLAASQRSSPLSPISKRSPFSPSHNKSPTPSFSYVSSPKTPSPQNSSPSRSRHYSSSSASRRDCTVASSTNFKRGGCYSSQKLRGERIYCNNVDHKTIGDDSTHSNHVNIIITENGPVLLSNKQSPSGTMTGGNASQCSSSKTEGSSVDSLVLEEGHYEFDPSFVNNLVRRS</sequence>
<organism evidence="2">
    <name type="scientific">Amphimedon queenslandica</name>
    <name type="common">Sponge</name>
    <dbReference type="NCBI Taxonomy" id="400682"/>
    <lineage>
        <taxon>Eukaryota</taxon>
        <taxon>Metazoa</taxon>
        <taxon>Porifera</taxon>
        <taxon>Demospongiae</taxon>
        <taxon>Heteroscleromorpha</taxon>
        <taxon>Haplosclerida</taxon>
        <taxon>Niphatidae</taxon>
        <taxon>Amphimedon</taxon>
    </lineage>
</organism>
<evidence type="ECO:0000256" key="1">
    <source>
        <dbReference type="SAM" id="MobiDB-lite"/>
    </source>
</evidence>
<feature type="compositionally biased region" description="Basic and acidic residues" evidence="1">
    <location>
        <begin position="222"/>
        <end position="238"/>
    </location>
</feature>
<feature type="compositionally biased region" description="Low complexity" evidence="1">
    <location>
        <begin position="436"/>
        <end position="453"/>
    </location>
</feature>
<dbReference type="AlphaFoldDB" id="A0A1X7UI21"/>
<feature type="region of interest" description="Disordered" evidence="1">
    <location>
        <begin position="273"/>
        <end position="460"/>
    </location>
</feature>